<reference evidence="2 3" key="1">
    <citation type="submission" date="2018-03" db="EMBL/GenBank/DDBJ databases">
        <title>Genomic Encyclopedia of Archaeal and Bacterial Type Strains, Phase II (KMG-II): from individual species to whole genera.</title>
        <authorList>
            <person name="Goeker M."/>
        </authorList>
    </citation>
    <scope>NUCLEOTIDE SEQUENCE [LARGE SCALE GENOMIC DNA]</scope>
    <source>
        <strain evidence="2 3">DSM 100214</strain>
    </source>
</reference>
<keyword evidence="3" id="KW-1185">Reference proteome</keyword>
<dbReference type="EMBL" id="QICL01000057">
    <property type="protein sequence ID" value="PXV57126.1"/>
    <property type="molecule type" value="Genomic_DNA"/>
</dbReference>
<evidence type="ECO:0000313" key="3">
    <source>
        <dbReference type="Proteomes" id="UP000247973"/>
    </source>
</evidence>
<dbReference type="Gene3D" id="3.40.190.10">
    <property type="entry name" value="Periplasmic binding protein-like II"/>
    <property type="match status" value="2"/>
</dbReference>
<protein>
    <submittedName>
        <fullName evidence="2">ABC-type phosphate transport system substrate-binding protein</fullName>
    </submittedName>
</protein>
<dbReference type="Proteomes" id="UP000247973">
    <property type="component" value="Unassembled WGS sequence"/>
</dbReference>
<gene>
    <name evidence="2" type="ORF">CLV62_1576</name>
</gene>
<comment type="caution">
    <text evidence="2">The sequence shown here is derived from an EMBL/GenBank/DDBJ whole genome shotgun (WGS) entry which is preliminary data.</text>
</comment>
<dbReference type="OrthoDB" id="1082996at2"/>
<dbReference type="AlphaFoldDB" id="A0A2V3PJ38"/>
<keyword evidence="1" id="KW-0732">Signal</keyword>
<dbReference type="RefSeq" id="WP_110312771.1">
    <property type="nucleotide sequence ID" value="NZ_QICL01000057.1"/>
</dbReference>
<organism evidence="2 3">
    <name type="scientific">Dysgonomonas alginatilytica</name>
    <dbReference type="NCBI Taxonomy" id="1605892"/>
    <lineage>
        <taxon>Bacteria</taxon>
        <taxon>Pseudomonadati</taxon>
        <taxon>Bacteroidota</taxon>
        <taxon>Bacteroidia</taxon>
        <taxon>Bacteroidales</taxon>
        <taxon>Dysgonomonadaceae</taxon>
        <taxon>Dysgonomonas</taxon>
    </lineage>
</organism>
<dbReference type="SUPFAM" id="SSF53850">
    <property type="entry name" value="Periplasmic binding protein-like II"/>
    <property type="match status" value="1"/>
</dbReference>
<feature type="signal peptide" evidence="1">
    <location>
        <begin position="1"/>
        <end position="24"/>
    </location>
</feature>
<proteinExistence type="predicted"/>
<sequence length="305" mass="34288">MKTSKYIKITFITALLLVSTSIVAQNSDNTLYIKGANFTHPILNAWINEYSKVNPNVVIKVADRNTNSEAIDISVVTNENQIKDPAQQSLQVARYAILPVANKQNPLFAEINNKGLDKNKIKQLFFEKDIDDAGKYPFKNEVTIYSGSLETSNSEVISVYFGKTGDQLKGKKIAGDDIFLINALKKDESGVAFNYLSYIYDTKTRELKENIAILPIDLKKDQWQAVNSGIDATLSLLEGEKINLIPIETVSLAFDEKLPKEVQNFIEWVVTDGQKLNHDYGFLNIDSKEKKNIQQQIINYASLAK</sequence>
<feature type="chain" id="PRO_5016070413" evidence="1">
    <location>
        <begin position="25"/>
        <end position="305"/>
    </location>
</feature>
<evidence type="ECO:0000256" key="1">
    <source>
        <dbReference type="SAM" id="SignalP"/>
    </source>
</evidence>
<evidence type="ECO:0000313" key="2">
    <source>
        <dbReference type="EMBL" id="PXV57126.1"/>
    </source>
</evidence>
<accession>A0A2V3PJ38</accession>
<name>A0A2V3PJ38_9BACT</name>